<dbReference type="SUPFAM" id="SSF56059">
    <property type="entry name" value="Glutathione synthetase ATP-binding domain-like"/>
    <property type="match status" value="1"/>
</dbReference>
<gene>
    <name evidence="5" type="ORF">PHAECO_LOCUS2319</name>
</gene>
<keyword evidence="6" id="KW-1185">Reference proteome</keyword>
<dbReference type="Pfam" id="PF00391">
    <property type="entry name" value="PEP-utilizers"/>
    <property type="match status" value="1"/>
</dbReference>
<dbReference type="InterPro" id="IPR013815">
    <property type="entry name" value="ATP_grasp_subdomain_1"/>
</dbReference>
<dbReference type="GO" id="GO:0005524">
    <property type="term" value="F:ATP binding"/>
    <property type="evidence" value="ECO:0007669"/>
    <property type="project" value="InterPro"/>
</dbReference>
<dbReference type="OrthoDB" id="6123450at2759"/>
<dbReference type="PANTHER" id="PTHR43615">
    <property type="entry name" value="PHOSPHOENOLPYRUVATE SYNTHASE-RELATED"/>
    <property type="match status" value="1"/>
</dbReference>
<proteinExistence type="inferred from homology"/>
<comment type="similarity">
    <text evidence="1">Belongs to the PEP-utilizing enzyme family.</text>
</comment>
<protein>
    <recommendedName>
        <fullName evidence="7">Phosphoenolpyruvate synthase</fullName>
    </recommendedName>
</protein>
<keyword evidence="2" id="KW-0812">Transmembrane</keyword>
<reference evidence="5" key="1">
    <citation type="submission" date="2022-01" db="EMBL/GenBank/DDBJ databases">
        <authorList>
            <person name="King R."/>
        </authorList>
    </citation>
    <scope>NUCLEOTIDE SEQUENCE</scope>
</reference>
<dbReference type="EMBL" id="OU896717">
    <property type="protein sequence ID" value="CAG9815135.1"/>
    <property type="molecule type" value="Genomic_DNA"/>
</dbReference>
<dbReference type="InterPro" id="IPR036637">
    <property type="entry name" value="Phosphohistidine_dom_sf"/>
</dbReference>
<dbReference type="SUPFAM" id="SSF52009">
    <property type="entry name" value="Phosphohistidine domain"/>
    <property type="match status" value="1"/>
</dbReference>
<keyword evidence="2" id="KW-0472">Membrane</keyword>
<dbReference type="Gene3D" id="3.30.1490.20">
    <property type="entry name" value="ATP-grasp fold, A domain"/>
    <property type="match status" value="1"/>
</dbReference>
<keyword evidence="2" id="KW-1133">Transmembrane helix</keyword>
<evidence type="ECO:0000256" key="1">
    <source>
        <dbReference type="ARBA" id="ARBA00007837"/>
    </source>
</evidence>
<dbReference type="GO" id="GO:0016301">
    <property type="term" value="F:kinase activity"/>
    <property type="evidence" value="ECO:0007669"/>
    <property type="project" value="InterPro"/>
</dbReference>
<evidence type="ECO:0008006" key="7">
    <source>
        <dbReference type="Google" id="ProtNLM"/>
    </source>
</evidence>
<evidence type="ECO:0000259" key="3">
    <source>
        <dbReference type="Pfam" id="PF00391"/>
    </source>
</evidence>
<evidence type="ECO:0000313" key="5">
    <source>
        <dbReference type="EMBL" id="CAG9815135.1"/>
    </source>
</evidence>
<name>A0A9N9WYE7_PHACE</name>
<dbReference type="InterPro" id="IPR008279">
    <property type="entry name" value="PEP-util_enz_mobile_dom"/>
</dbReference>
<feature type="domain" description="PEP-utilising enzyme mobile" evidence="3">
    <location>
        <begin position="1223"/>
        <end position="1293"/>
    </location>
</feature>
<dbReference type="PANTHER" id="PTHR43615:SF1">
    <property type="entry name" value="PPDK_N DOMAIN-CONTAINING PROTEIN"/>
    <property type="match status" value="1"/>
</dbReference>
<sequence>MDVFYYTAYYTGLLLAPIVVYFVFFRKNDGRSLYSERDWFYTIKLYAAKKRVQKYQDKYRDFAKRLGRKLENEIQIPTNIEQTISQSFNGVDQVGNSISLKLVIGIDKIAEARLLLRLADGNSYVFPGEEGTIQTNLSKGQWKIGGVNIEILEDFQRLRITFNGLLRNLSSIKSDIEHVQFNFIFTACESPSYIPQDIDKTALADALARETWRDGSWVENLVDQWGFDQFGAMKGFIKGDSYPEEYVLNLPAFRTNYRGIDDRFLNDRAVRIFIVDTYGNLLNLVMKSIKNGCSQVNYGFAFLSNHERSAITDTDIQLKTMGENKILPSVISALIKTKRKDFRAVIHLNTDRVWRSGINTKYGYESKLVPAECNLNLNRGKVMVEFWYSKKGDRIFIPERRLCEKTVETLPSTLVTNIKSGDSEILDITGGKGNSLALMASMNSKDFIVPEGFILTVNAYQLQLNSKPVLVKSIEFLNDICCGKMEGRLEEACKETVSYFKETHICPEIVEAITEELSKYSNVEDHIGWAVRSSAIGEDSEELSAAGQNETFLGCQSTTQILESISACWASLYTYQSVLYRWQHGLPVRADMAVVVQKMVAAECAGVLFTCHPSTSNPREMIITSNFGLGETVVSGNSDPDTFILNRTWDNTISLKHKSIGNKNVVLTMTSEGVKETSMNNDNERWSLSDEQAIRLGKIGVQLEKIFGNHRDIEWAFYKDQLYLLQSRPITTLNAWTDFELGHEMDSPILTDKSIATFGNIREVIPNATTVLSYSSSIRVMDECIQKFPQLNYDPMARKGLITFKHNVMMDFVMSVHKNVSPKPIMSSLILDLAIFGHPVLNEEINELLVNRLGITPALKKLKETWGIIGLARKLKLIVQQAQSLTKELNYNSRENAALSEIVENIFSTFGTLVEIALCHSGTSTVSVFYQIVLMNIMLEGQEEFGTDHISDFALILSSCEDVISAEIPKNLEEIAKEIKNQGNSEEFCTMKKELGIDWIEKNCPAANKLLQIFLKNHGHRSLGEFEVITESWAENPSALIPMIQSNIKHGRNVEKVKMSLDDVLANLTSPKKSSTRYIIKFLINKLRVAVGCREQTKSELVRGFDKLRMAYRHLSQRMVSEGLLPSKDLIYHLTHEEIQKIIQKRDPVLINKAIRRQKLYTKWNSLKFPEIMYGIPAPEPESETGFQINPLTKKCKGTPVCTGVVQARACVINSLQEIGQLQTGDILITYSTDIGWSPYFPMLSGIVTELGGLISHGAVVAREYGLPCIVGVQNATKYFTTGEILVLNGKTGELGKL</sequence>
<accession>A0A9N9WYE7</accession>
<feature type="transmembrane region" description="Helical" evidence="2">
    <location>
        <begin position="6"/>
        <end position="25"/>
    </location>
</feature>
<dbReference type="InterPro" id="IPR051549">
    <property type="entry name" value="PEP_Utilizing_Enz"/>
</dbReference>
<dbReference type="Gene3D" id="3.50.30.10">
    <property type="entry name" value="Phosphohistidine domain"/>
    <property type="match status" value="1"/>
</dbReference>
<feature type="domain" description="Pyruvate phosphate dikinase AMP/ATP-binding" evidence="4">
    <location>
        <begin position="428"/>
        <end position="735"/>
    </location>
</feature>
<evidence type="ECO:0000313" key="6">
    <source>
        <dbReference type="Proteomes" id="UP001153737"/>
    </source>
</evidence>
<dbReference type="Pfam" id="PF01326">
    <property type="entry name" value="PPDK_N"/>
    <property type="match status" value="1"/>
</dbReference>
<reference evidence="5" key="2">
    <citation type="submission" date="2022-10" db="EMBL/GenBank/DDBJ databases">
        <authorList>
            <consortium name="ENA_rothamsted_submissions"/>
            <consortium name="culmorum"/>
            <person name="King R."/>
        </authorList>
    </citation>
    <scope>NUCLEOTIDE SEQUENCE</scope>
</reference>
<dbReference type="InterPro" id="IPR002192">
    <property type="entry name" value="PPDK_AMP/ATP-bd"/>
</dbReference>
<organism evidence="5 6">
    <name type="scientific">Phaedon cochleariae</name>
    <name type="common">Mustard beetle</name>
    <dbReference type="NCBI Taxonomy" id="80249"/>
    <lineage>
        <taxon>Eukaryota</taxon>
        <taxon>Metazoa</taxon>
        <taxon>Ecdysozoa</taxon>
        <taxon>Arthropoda</taxon>
        <taxon>Hexapoda</taxon>
        <taxon>Insecta</taxon>
        <taxon>Pterygota</taxon>
        <taxon>Neoptera</taxon>
        <taxon>Endopterygota</taxon>
        <taxon>Coleoptera</taxon>
        <taxon>Polyphaga</taxon>
        <taxon>Cucujiformia</taxon>
        <taxon>Chrysomeloidea</taxon>
        <taxon>Chrysomelidae</taxon>
        <taxon>Chrysomelinae</taxon>
        <taxon>Chrysomelini</taxon>
        <taxon>Phaedon</taxon>
    </lineage>
</organism>
<evidence type="ECO:0000256" key="2">
    <source>
        <dbReference type="SAM" id="Phobius"/>
    </source>
</evidence>
<evidence type="ECO:0000259" key="4">
    <source>
        <dbReference type="Pfam" id="PF01326"/>
    </source>
</evidence>
<dbReference type="Gene3D" id="3.30.470.20">
    <property type="entry name" value="ATP-grasp fold, B domain"/>
    <property type="match status" value="1"/>
</dbReference>
<dbReference type="Proteomes" id="UP001153737">
    <property type="component" value="Chromosome 11"/>
</dbReference>